<dbReference type="Proteomes" id="UP000238882">
    <property type="component" value="Unassembled WGS sequence"/>
</dbReference>
<evidence type="ECO:0000313" key="2">
    <source>
        <dbReference type="EMBL" id="PQJ77690.1"/>
    </source>
</evidence>
<feature type="transmembrane region" description="Helical" evidence="1">
    <location>
        <begin position="42"/>
        <end position="61"/>
    </location>
</feature>
<feature type="transmembrane region" description="Helical" evidence="1">
    <location>
        <begin position="264"/>
        <end position="286"/>
    </location>
</feature>
<dbReference type="OrthoDB" id="5936019at2"/>
<evidence type="ECO:0000313" key="3">
    <source>
        <dbReference type="Proteomes" id="UP000238882"/>
    </source>
</evidence>
<dbReference type="RefSeq" id="WP_105014272.1">
    <property type="nucleotide sequence ID" value="NZ_MSCN01000001.1"/>
</dbReference>
<reference evidence="2 3" key="1">
    <citation type="submission" date="2016-12" db="EMBL/GenBank/DDBJ databases">
        <title>Trade-off between light-utilization and light-protection in marine flavobacteria.</title>
        <authorList>
            <person name="Kumagai Y."/>
            <person name="Yoshizawa S."/>
            <person name="Kogure K."/>
            <person name="Iwasaki W."/>
        </authorList>
    </citation>
    <scope>NUCLEOTIDE SEQUENCE [LARGE SCALE GENOMIC DNA]</scope>
    <source>
        <strain evidence="2 3">NBRC 108759</strain>
    </source>
</reference>
<keyword evidence="3" id="KW-1185">Reference proteome</keyword>
<keyword evidence="1" id="KW-0472">Membrane</keyword>
<sequence length="395" mass="45604">MRVYQYGKILKVIGVICALILLFFSVAILFLSNNDAKSSINIYYFTIPFSIIFLPLSILGIRDVLISKVIIAENSITSITAISSRKLRIEEIQGFKRGRNYIHVHPKKRVFKKKLKFSIFFKNVDEILVWLSKNSNDLDAIEEENEIDDFYRNSEYGFSNAEKEGKLKSAKKVAKIINITSVLITISTIFFKEYKMISAWVLIAIPIIIICIVFYFKGLIKFADKEEDEVTIYPSIFWGFSAPIFLVFLIILLGIDIYEFKNLWIPLTLVSISIFILCILASKAYIIKTKKAYGKLTYLLLISFAYGHLLIVFFNVNLDNEAYVSYKTLVLEKDMSKGKTTSYYLNLTIPELNKINERFNVSSSVFDNVKVNDSVFFLLKEGYFNIPYYNIKTNE</sequence>
<keyword evidence="1" id="KW-0812">Transmembrane</keyword>
<gene>
    <name evidence="2" type="ORF">BTO18_00160</name>
</gene>
<evidence type="ECO:0000256" key="1">
    <source>
        <dbReference type="SAM" id="Phobius"/>
    </source>
</evidence>
<accession>A0A2S7WJB9</accession>
<feature type="transmembrane region" description="Helical" evidence="1">
    <location>
        <begin position="12"/>
        <end position="30"/>
    </location>
</feature>
<dbReference type="AlphaFoldDB" id="A0A2S7WJB9"/>
<proteinExistence type="predicted"/>
<protein>
    <submittedName>
        <fullName evidence="2">Uncharacterized protein</fullName>
    </submittedName>
</protein>
<name>A0A2S7WJB9_9FLAO</name>
<feature type="transmembrane region" description="Helical" evidence="1">
    <location>
        <begin position="197"/>
        <end position="216"/>
    </location>
</feature>
<organism evidence="2 3">
    <name type="scientific">Polaribacter porphyrae</name>
    <dbReference type="NCBI Taxonomy" id="1137780"/>
    <lineage>
        <taxon>Bacteria</taxon>
        <taxon>Pseudomonadati</taxon>
        <taxon>Bacteroidota</taxon>
        <taxon>Flavobacteriia</taxon>
        <taxon>Flavobacteriales</taxon>
        <taxon>Flavobacteriaceae</taxon>
    </lineage>
</organism>
<feature type="transmembrane region" description="Helical" evidence="1">
    <location>
        <begin position="298"/>
        <end position="318"/>
    </location>
</feature>
<keyword evidence="1" id="KW-1133">Transmembrane helix</keyword>
<dbReference type="EMBL" id="MSCN01000001">
    <property type="protein sequence ID" value="PQJ77690.1"/>
    <property type="molecule type" value="Genomic_DNA"/>
</dbReference>
<feature type="transmembrane region" description="Helical" evidence="1">
    <location>
        <begin position="236"/>
        <end position="258"/>
    </location>
</feature>
<comment type="caution">
    <text evidence="2">The sequence shown here is derived from an EMBL/GenBank/DDBJ whole genome shotgun (WGS) entry which is preliminary data.</text>
</comment>